<evidence type="ECO:0000256" key="3">
    <source>
        <dbReference type="ARBA" id="ARBA00023163"/>
    </source>
</evidence>
<dbReference type="AlphaFoldDB" id="A0A3E0H3Y8"/>
<keyword evidence="2 5" id="KW-0238">DNA-binding</keyword>
<dbReference type="PANTHER" id="PTHR43537:SF5">
    <property type="entry name" value="UXU OPERON TRANSCRIPTIONAL REGULATOR"/>
    <property type="match status" value="1"/>
</dbReference>
<dbReference type="InterPro" id="IPR036388">
    <property type="entry name" value="WH-like_DNA-bd_sf"/>
</dbReference>
<keyword evidence="3" id="KW-0804">Transcription</keyword>
<dbReference type="GO" id="GO:0003700">
    <property type="term" value="F:DNA-binding transcription factor activity"/>
    <property type="evidence" value="ECO:0007669"/>
    <property type="project" value="InterPro"/>
</dbReference>
<keyword evidence="6" id="KW-1185">Reference proteome</keyword>
<proteinExistence type="predicted"/>
<dbReference type="InterPro" id="IPR036390">
    <property type="entry name" value="WH_DNA-bd_sf"/>
</dbReference>
<dbReference type="SMART" id="SM00895">
    <property type="entry name" value="FCD"/>
    <property type="match status" value="1"/>
</dbReference>
<evidence type="ECO:0000256" key="1">
    <source>
        <dbReference type="ARBA" id="ARBA00023015"/>
    </source>
</evidence>
<comment type="caution">
    <text evidence="5">The sequence shown here is derived from an EMBL/GenBank/DDBJ whole genome shotgun (WGS) entry which is preliminary data.</text>
</comment>
<keyword evidence="1" id="KW-0805">Transcription regulation</keyword>
<protein>
    <submittedName>
        <fullName evidence="5">DNA-binding GntR family transcriptional regulator</fullName>
    </submittedName>
</protein>
<dbReference type="PANTHER" id="PTHR43537">
    <property type="entry name" value="TRANSCRIPTIONAL REGULATOR, GNTR FAMILY"/>
    <property type="match status" value="1"/>
</dbReference>
<dbReference type="InterPro" id="IPR000524">
    <property type="entry name" value="Tscrpt_reg_HTH_GntR"/>
</dbReference>
<accession>A0A3E0H3Y8</accession>
<dbReference type="Pfam" id="PF07729">
    <property type="entry name" value="FCD"/>
    <property type="match status" value="1"/>
</dbReference>
<dbReference type="Gene3D" id="1.20.120.530">
    <property type="entry name" value="GntR ligand-binding domain-like"/>
    <property type="match status" value="1"/>
</dbReference>
<dbReference type="PROSITE" id="PS50949">
    <property type="entry name" value="HTH_GNTR"/>
    <property type="match status" value="1"/>
</dbReference>
<feature type="domain" description="HTH gntR-type" evidence="4">
    <location>
        <begin position="12"/>
        <end position="79"/>
    </location>
</feature>
<evidence type="ECO:0000259" key="4">
    <source>
        <dbReference type="PROSITE" id="PS50949"/>
    </source>
</evidence>
<dbReference type="PRINTS" id="PR00035">
    <property type="entry name" value="HTHGNTR"/>
</dbReference>
<dbReference type="SUPFAM" id="SSF46785">
    <property type="entry name" value="Winged helix' DNA-binding domain"/>
    <property type="match status" value="1"/>
</dbReference>
<evidence type="ECO:0000313" key="5">
    <source>
        <dbReference type="EMBL" id="REH37278.1"/>
    </source>
</evidence>
<dbReference type="Gene3D" id="1.10.10.10">
    <property type="entry name" value="Winged helix-like DNA-binding domain superfamily/Winged helix DNA-binding domain"/>
    <property type="match status" value="1"/>
</dbReference>
<name>A0A3E0H3Y8_9PSEU</name>
<dbReference type="EMBL" id="QUNO01000015">
    <property type="protein sequence ID" value="REH37278.1"/>
    <property type="molecule type" value="Genomic_DNA"/>
</dbReference>
<dbReference type="Proteomes" id="UP000256269">
    <property type="component" value="Unassembled WGS sequence"/>
</dbReference>
<gene>
    <name evidence="5" type="ORF">BCF44_115282</name>
</gene>
<organism evidence="5 6">
    <name type="scientific">Kutzneria buriramensis</name>
    <dbReference type="NCBI Taxonomy" id="1045776"/>
    <lineage>
        <taxon>Bacteria</taxon>
        <taxon>Bacillati</taxon>
        <taxon>Actinomycetota</taxon>
        <taxon>Actinomycetes</taxon>
        <taxon>Pseudonocardiales</taxon>
        <taxon>Pseudonocardiaceae</taxon>
        <taxon>Kutzneria</taxon>
    </lineage>
</organism>
<reference evidence="5 6" key="1">
    <citation type="submission" date="2018-08" db="EMBL/GenBank/DDBJ databases">
        <title>Genomic Encyclopedia of Archaeal and Bacterial Type Strains, Phase II (KMG-II): from individual species to whole genera.</title>
        <authorList>
            <person name="Goeker M."/>
        </authorList>
    </citation>
    <scope>NUCLEOTIDE SEQUENCE [LARGE SCALE GENOMIC DNA]</scope>
    <source>
        <strain evidence="5 6">DSM 45791</strain>
    </source>
</reference>
<sequence length="215" mass="23278">MYTARILIGMSVSGRDRAYDYLRNTVLADPAAQGTFLSEQDIADRIGVSRTPIREALLMLSAEELVRLVPKRGAYIPELTAGELRELIELRGVLERFAADRVLAAGTAPIDELRAALADQTGKDDKTFIEADTRFHTILVRAAGNEMLARTYESLRARHVVSGLVALQGGPGRREAVLAEHEAIVTALAAGDPGPAREAITAHLDATLRAQLAIR</sequence>
<evidence type="ECO:0000313" key="6">
    <source>
        <dbReference type="Proteomes" id="UP000256269"/>
    </source>
</evidence>
<dbReference type="InterPro" id="IPR011711">
    <property type="entry name" value="GntR_C"/>
</dbReference>
<dbReference type="SMART" id="SM00345">
    <property type="entry name" value="HTH_GNTR"/>
    <property type="match status" value="1"/>
</dbReference>
<dbReference type="InterPro" id="IPR008920">
    <property type="entry name" value="TF_FadR/GntR_C"/>
</dbReference>
<dbReference type="SUPFAM" id="SSF48008">
    <property type="entry name" value="GntR ligand-binding domain-like"/>
    <property type="match status" value="1"/>
</dbReference>
<evidence type="ECO:0000256" key="2">
    <source>
        <dbReference type="ARBA" id="ARBA00023125"/>
    </source>
</evidence>
<dbReference type="Pfam" id="PF00392">
    <property type="entry name" value="GntR"/>
    <property type="match status" value="1"/>
</dbReference>
<dbReference type="GO" id="GO:0003677">
    <property type="term" value="F:DNA binding"/>
    <property type="evidence" value="ECO:0007669"/>
    <property type="project" value="UniProtKB-KW"/>
</dbReference>